<dbReference type="Proteomes" id="UP000828941">
    <property type="component" value="Chromosome 1"/>
</dbReference>
<accession>A0ACB9Q4R4</accession>
<protein>
    <submittedName>
        <fullName evidence="1">Uncharacterized protein</fullName>
    </submittedName>
</protein>
<name>A0ACB9Q4R4_BAUVA</name>
<dbReference type="EMBL" id="CM039426">
    <property type="protein sequence ID" value="KAI4356069.1"/>
    <property type="molecule type" value="Genomic_DNA"/>
</dbReference>
<evidence type="ECO:0000313" key="1">
    <source>
        <dbReference type="EMBL" id="KAI4356069.1"/>
    </source>
</evidence>
<proteinExistence type="predicted"/>
<comment type="caution">
    <text evidence="1">The sequence shown here is derived from an EMBL/GenBank/DDBJ whole genome shotgun (WGS) entry which is preliminary data.</text>
</comment>
<sequence length="110" mass="12155">MGPPIKIQLVILINTTSSSQPTPASLLYFTLSPFAVAEYHNISILSAKTSRFNTTRYEHPSFPPSLSTLPLPTPPPPWIGLFTLLRRPCPSLSKISDRPAAGPVHFFRLE</sequence>
<reference evidence="1 2" key="1">
    <citation type="journal article" date="2022" name="DNA Res.">
        <title>Chromosomal-level genome assembly of the orchid tree Bauhinia variegata (Leguminosae; Cercidoideae) supports the allotetraploid origin hypothesis of Bauhinia.</title>
        <authorList>
            <person name="Zhong Y."/>
            <person name="Chen Y."/>
            <person name="Zheng D."/>
            <person name="Pang J."/>
            <person name="Liu Y."/>
            <person name="Luo S."/>
            <person name="Meng S."/>
            <person name="Qian L."/>
            <person name="Wei D."/>
            <person name="Dai S."/>
            <person name="Zhou R."/>
        </authorList>
    </citation>
    <scope>NUCLEOTIDE SEQUENCE [LARGE SCALE GENOMIC DNA]</scope>
    <source>
        <strain evidence="1">BV-YZ2020</strain>
    </source>
</reference>
<gene>
    <name evidence="1" type="ORF">L6164_000120</name>
</gene>
<organism evidence="1 2">
    <name type="scientific">Bauhinia variegata</name>
    <name type="common">Purple orchid tree</name>
    <name type="synonym">Phanera variegata</name>
    <dbReference type="NCBI Taxonomy" id="167791"/>
    <lineage>
        <taxon>Eukaryota</taxon>
        <taxon>Viridiplantae</taxon>
        <taxon>Streptophyta</taxon>
        <taxon>Embryophyta</taxon>
        <taxon>Tracheophyta</taxon>
        <taxon>Spermatophyta</taxon>
        <taxon>Magnoliopsida</taxon>
        <taxon>eudicotyledons</taxon>
        <taxon>Gunneridae</taxon>
        <taxon>Pentapetalae</taxon>
        <taxon>rosids</taxon>
        <taxon>fabids</taxon>
        <taxon>Fabales</taxon>
        <taxon>Fabaceae</taxon>
        <taxon>Cercidoideae</taxon>
        <taxon>Cercideae</taxon>
        <taxon>Bauhiniinae</taxon>
        <taxon>Bauhinia</taxon>
    </lineage>
</organism>
<evidence type="ECO:0000313" key="2">
    <source>
        <dbReference type="Proteomes" id="UP000828941"/>
    </source>
</evidence>
<keyword evidence="2" id="KW-1185">Reference proteome</keyword>